<dbReference type="AlphaFoldDB" id="A0A2S9XRN1"/>
<dbReference type="OrthoDB" id="5479759at2"/>
<keyword evidence="1" id="KW-0732">Signal</keyword>
<reference evidence="2 3" key="1">
    <citation type="submission" date="2018-03" db="EMBL/GenBank/DDBJ databases">
        <title>Draft Genome Sequences of the Obligatory Marine Myxobacteria Enhygromyxa salina SWB005.</title>
        <authorList>
            <person name="Poehlein A."/>
            <person name="Moghaddam J.A."/>
            <person name="Harms H."/>
            <person name="Alanjari M."/>
            <person name="Koenig G.M."/>
            <person name="Daniel R."/>
            <person name="Schaeberle T.F."/>
        </authorList>
    </citation>
    <scope>NUCLEOTIDE SEQUENCE [LARGE SCALE GENOMIC DNA]</scope>
    <source>
        <strain evidence="2 3">SWB005</strain>
    </source>
</reference>
<proteinExistence type="predicted"/>
<sequence>MLTRRRTPSLFVAPLLVAASVAATGCNPHPIKPVEATPVLEDGKGLPLDVNKKVDVLLVIDNSGSMGEEQANLAANFGPFIEKLEDAGADYRIGITTTDLGGTNCQTGTGGELHLGSCLDRPETFEFAGDDQYDVACAAQCEYGDAELTIRPTPLTADGEASARPWIESFNGVDNLPEAIGVLDAFQCFAPQGISGCGWESPLEAMARALTNMQDPTQPEYGFLRHDALLAVLIVTDEVDCSFGVGMEGALFEAETFWAETANFATSAVCWNAGVACSGDSPYEDCWDVNLDAQGQETSDPAQMVLRPVSRYVEQLEAVAATKQAGREVLVSVIAGVPAGYSEGEAEQVFADSDDPEFQRDFGIGAGCANEVEGVVQTAIPPVRLETFASAFMAPSLGDKGRNLYSVCEADYTPAILDIVAGIELELPPACFPACVLDVDSSTEALDYSCDVLEEVGGEERELVECALVGETHELPAGEDACWIAKTGADLAAECVASKRNLEFELLRRPGVSVPGDVQVLAVCELSSSPSLDCGA</sequence>
<evidence type="ECO:0000313" key="2">
    <source>
        <dbReference type="EMBL" id="PRP95400.1"/>
    </source>
</evidence>
<feature type="chain" id="PRO_5015749286" description="VWFA domain-containing protein" evidence="1">
    <location>
        <begin position="24"/>
        <end position="536"/>
    </location>
</feature>
<dbReference type="Proteomes" id="UP000237968">
    <property type="component" value="Unassembled WGS sequence"/>
</dbReference>
<dbReference type="PROSITE" id="PS51257">
    <property type="entry name" value="PROKAR_LIPOPROTEIN"/>
    <property type="match status" value="1"/>
</dbReference>
<evidence type="ECO:0008006" key="4">
    <source>
        <dbReference type="Google" id="ProtNLM"/>
    </source>
</evidence>
<dbReference type="InterPro" id="IPR036465">
    <property type="entry name" value="vWFA_dom_sf"/>
</dbReference>
<comment type="caution">
    <text evidence="2">The sequence shown here is derived from an EMBL/GenBank/DDBJ whole genome shotgun (WGS) entry which is preliminary data.</text>
</comment>
<feature type="signal peptide" evidence="1">
    <location>
        <begin position="1"/>
        <end position="23"/>
    </location>
</feature>
<dbReference type="SUPFAM" id="SSF53300">
    <property type="entry name" value="vWA-like"/>
    <property type="match status" value="1"/>
</dbReference>
<evidence type="ECO:0000313" key="3">
    <source>
        <dbReference type="Proteomes" id="UP000237968"/>
    </source>
</evidence>
<dbReference type="RefSeq" id="WP_106393288.1">
    <property type="nucleotide sequence ID" value="NZ_PVNK01000171.1"/>
</dbReference>
<organism evidence="2 3">
    <name type="scientific">Enhygromyxa salina</name>
    <dbReference type="NCBI Taxonomy" id="215803"/>
    <lineage>
        <taxon>Bacteria</taxon>
        <taxon>Pseudomonadati</taxon>
        <taxon>Myxococcota</taxon>
        <taxon>Polyangia</taxon>
        <taxon>Nannocystales</taxon>
        <taxon>Nannocystaceae</taxon>
        <taxon>Enhygromyxa</taxon>
    </lineage>
</organism>
<dbReference type="EMBL" id="PVNK01000171">
    <property type="protein sequence ID" value="PRP95400.1"/>
    <property type="molecule type" value="Genomic_DNA"/>
</dbReference>
<dbReference type="Gene3D" id="3.40.50.410">
    <property type="entry name" value="von Willebrand factor, type A domain"/>
    <property type="match status" value="1"/>
</dbReference>
<gene>
    <name evidence="2" type="ORF">ENSA5_39910</name>
</gene>
<evidence type="ECO:0000256" key="1">
    <source>
        <dbReference type="SAM" id="SignalP"/>
    </source>
</evidence>
<accession>A0A2S9XRN1</accession>
<name>A0A2S9XRN1_9BACT</name>
<keyword evidence="3" id="KW-1185">Reference proteome</keyword>
<protein>
    <recommendedName>
        <fullName evidence="4">VWFA domain-containing protein</fullName>
    </recommendedName>
</protein>